<reference evidence="2 3" key="1">
    <citation type="submission" date="2021-05" db="EMBL/GenBank/DDBJ databases">
        <title>Comparative genomic studies on the polysaccharide-degrading batcterial strains of the Flammeovirga genus.</title>
        <authorList>
            <person name="Zewei F."/>
            <person name="Zheng Z."/>
            <person name="Yu L."/>
            <person name="Ruyue G."/>
            <person name="Yanhong M."/>
            <person name="Yuanyuan C."/>
            <person name="Jingyan G."/>
            <person name="Wenjun H."/>
        </authorList>
    </citation>
    <scope>NUCLEOTIDE SEQUENCE [LARGE SCALE GENOMIC DNA]</scope>
    <source>
        <strain evidence="2 3">NBRC:100898</strain>
    </source>
</reference>
<evidence type="ECO:0000313" key="3">
    <source>
        <dbReference type="Proteomes" id="UP000678679"/>
    </source>
</evidence>
<dbReference type="RefSeq" id="WP_169664408.1">
    <property type="nucleotide sequence ID" value="NZ_CP076132.1"/>
</dbReference>
<evidence type="ECO:0000313" key="2">
    <source>
        <dbReference type="EMBL" id="QWG02942.1"/>
    </source>
</evidence>
<keyword evidence="3" id="KW-1185">Reference proteome</keyword>
<dbReference type="AlphaFoldDB" id="A0AAX1N6V1"/>
<gene>
    <name evidence="2" type="ORF">KMW28_05015</name>
</gene>
<organism evidence="2 3">
    <name type="scientific">Flammeovirga yaeyamensis</name>
    <dbReference type="NCBI Taxonomy" id="367791"/>
    <lineage>
        <taxon>Bacteria</taxon>
        <taxon>Pseudomonadati</taxon>
        <taxon>Bacteroidota</taxon>
        <taxon>Cytophagia</taxon>
        <taxon>Cytophagales</taxon>
        <taxon>Flammeovirgaceae</taxon>
        <taxon>Flammeovirga</taxon>
    </lineage>
</organism>
<dbReference type="Proteomes" id="UP000678679">
    <property type="component" value="Chromosome 1"/>
</dbReference>
<dbReference type="KEGG" id="fya:KMW28_05015"/>
<accession>A0AAX1N6V1</accession>
<protein>
    <submittedName>
        <fullName evidence="2">Uncharacterized protein</fullName>
    </submittedName>
</protein>
<name>A0AAX1N6V1_9BACT</name>
<proteinExistence type="predicted"/>
<sequence>MKLIVYSPLKAGLRIEVIKNRKEKYNFTLKIDVMSSSQLAQYSRNRPRTIRSLRGGRANKGLPRRYKIGKTSIVTANDLNSIIYQIQEVIRYQFYAKFENEDYLRNDLEKALSRYLESGNITRNTFKYYSIKALVPLPEAPRKPLRVRPKPTPNNEEPPTEEA</sequence>
<feature type="region of interest" description="Disordered" evidence="1">
    <location>
        <begin position="140"/>
        <end position="163"/>
    </location>
</feature>
<dbReference type="EMBL" id="CP076132">
    <property type="protein sequence ID" value="QWG02942.1"/>
    <property type="molecule type" value="Genomic_DNA"/>
</dbReference>
<evidence type="ECO:0000256" key="1">
    <source>
        <dbReference type="SAM" id="MobiDB-lite"/>
    </source>
</evidence>